<dbReference type="SUPFAM" id="SSF52540">
    <property type="entry name" value="P-loop containing nucleoside triphosphate hydrolases"/>
    <property type="match status" value="1"/>
</dbReference>
<reference evidence="6" key="2">
    <citation type="submission" date="2017-05" db="EMBL/GenBank/DDBJ databases">
        <authorList>
            <person name="Song R."/>
            <person name="Chenine A.L."/>
            <person name="Ruprecht R.M."/>
        </authorList>
    </citation>
    <scope>NUCLEOTIDE SEQUENCE</scope>
    <source>
        <strain evidence="6">SCGC AB-777_F03</strain>
    </source>
</reference>
<comment type="similarity">
    <text evidence="1">Belongs to the Mg-chelatase subunits D/I family.</text>
</comment>
<evidence type="ECO:0000259" key="4">
    <source>
        <dbReference type="SMART" id="SM00382"/>
    </source>
</evidence>
<reference evidence="5" key="4">
    <citation type="submission" date="2021-11" db="EMBL/GenBank/DDBJ databases">
        <authorList>
            <person name="Munson-Mcgee J."/>
            <person name="Field E."/>
            <person name="Bateson M."/>
            <person name="Rooney C."/>
            <person name="Stepanauskas R."/>
            <person name="Young M."/>
        </authorList>
    </citation>
    <scope>NUCLEOTIDE SEQUENCE</scope>
    <source>
        <strain evidence="5">SCGC AB-777_F03</strain>
    </source>
</reference>
<dbReference type="Pfam" id="PF01078">
    <property type="entry name" value="Mg_chelatase"/>
    <property type="match status" value="1"/>
</dbReference>
<reference evidence="5" key="3">
    <citation type="submission" date="2017-05" db="EMBL/GenBank/DDBJ databases">
        <authorList>
            <person name="Munson-Mcgee J.H."/>
        </authorList>
    </citation>
    <scope>NUCLEOTIDE SEQUENCE</scope>
    <source>
        <strain evidence="5">SCGC AB-777_F03</strain>
    </source>
</reference>
<dbReference type="EMBL" id="QEFP02000007">
    <property type="protein sequence ID" value="MCC5447082.1"/>
    <property type="molecule type" value="Genomic_DNA"/>
</dbReference>
<keyword evidence="3 5" id="KW-0067">ATP-binding</keyword>
<dbReference type="InterPro" id="IPR011703">
    <property type="entry name" value="ATPase_AAA-3"/>
</dbReference>
<evidence type="ECO:0000313" key="5">
    <source>
        <dbReference type="EMBL" id="MCC5447082.1"/>
    </source>
</evidence>
<dbReference type="Proteomes" id="UP000245509">
    <property type="component" value="Unassembled WGS sequence"/>
</dbReference>
<dbReference type="EMBL" id="QEFP01000004">
    <property type="protein sequence ID" value="PVU68719.1"/>
    <property type="molecule type" value="Genomic_DNA"/>
</dbReference>
<evidence type="ECO:0000256" key="3">
    <source>
        <dbReference type="ARBA" id="ARBA00022840"/>
    </source>
</evidence>
<feature type="domain" description="AAA+ ATPase" evidence="4">
    <location>
        <begin position="43"/>
        <end position="230"/>
    </location>
</feature>
<keyword evidence="2" id="KW-0547">Nucleotide-binding</keyword>
<dbReference type="Gene3D" id="3.40.50.300">
    <property type="entry name" value="P-loop containing nucleotide triphosphate hydrolases"/>
    <property type="match status" value="1"/>
</dbReference>
<organism evidence="6">
    <name type="scientific">Nanobsidianus stetteri</name>
    <dbReference type="NCBI Taxonomy" id="1294122"/>
    <lineage>
        <taxon>Archaea</taxon>
        <taxon>Nanobdellota</taxon>
        <taxon>Candidatus Nanoarchaeia</taxon>
        <taxon>Nanoarchaeales</taxon>
        <taxon>Nanopusillaceae</taxon>
        <taxon>Candidatus Nanobsidianus</taxon>
    </lineage>
</organism>
<dbReference type="GO" id="GO:0005524">
    <property type="term" value="F:ATP binding"/>
    <property type="evidence" value="ECO:0007669"/>
    <property type="project" value="UniProtKB-KW"/>
</dbReference>
<gene>
    <name evidence="5" type="ORF">DDW03_001550</name>
    <name evidence="6" type="ORF">DDW03_01320</name>
</gene>
<dbReference type="InterPro" id="IPR027417">
    <property type="entry name" value="P-loop_NTPase"/>
</dbReference>
<dbReference type="SMART" id="SM00382">
    <property type="entry name" value="AAA"/>
    <property type="match status" value="1"/>
</dbReference>
<dbReference type="AlphaFoldDB" id="A0A2T9WLK5"/>
<dbReference type="InterPro" id="IPR003593">
    <property type="entry name" value="AAA+_ATPase"/>
</dbReference>
<proteinExistence type="inferred from homology"/>
<accession>A0A2T9WLK5</accession>
<evidence type="ECO:0000313" key="6">
    <source>
        <dbReference type="EMBL" id="PVU68719.1"/>
    </source>
</evidence>
<evidence type="ECO:0000256" key="2">
    <source>
        <dbReference type="ARBA" id="ARBA00022741"/>
    </source>
</evidence>
<comment type="caution">
    <text evidence="6">The sequence shown here is derived from an EMBL/GenBank/DDBJ whole genome shotgun (WGS) entry which is preliminary data.</text>
</comment>
<dbReference type="PANTHER" id="PTHR42759:SF1">
    <property type="entry name" value="MAGNESIUM-CHELATASE SUBUNIT CHLD"/>
    <property type="match status" value="1"/>
</dbReference>
<reference evidence="6" key="1">
    <citation type="journal article" date="2015" name="Appl. Environ. Microbiol.">
        <title>Nanoarchaeota, Their Sulfolobales Host, and Nanoarchaeota Virus Distribution across Yellowstone National Park Hot Springs.</title>
        <authorList>
            <person name="Munson-McGee J.H."/>
            <person name="Field E.K."/>
            <person name="Bateson M."/>
            <person name="Rooney C."/>
            <person name="Stepanauskas R."/>
            <person name="Young M.J."/>
        </authorList>
    </citation>
    <scope>NUCLEOTIDE SEQUENCE [LARGE SCALE GENOMIC DNA]</scope>
    <source>
        <strain evidence="6">SCGC AB-777_F03</strain>
    </source>
</reference>
<dbReference type="InterPro" id="IPR041628">
    <property type="entry name" value="ChlI/MoxR_AAA_lid"/>
</dbReference>
<dbReference type="CDD" id="cd00009">
    <property type="entry name" value="AAA"/>
    <property type="match status" value="1"/>
</dbReference>
<name>A0A2T9WLK5_NANST</name>
<dbReference type="InterPro" id="IPR000523">
    <property type="entry name" value="Mg_chelatse_chII-like_cat_dom"/>
</dbReference>
<sequence>MIKIREQIKDILINNYIKEGKDPFDSIIGQENAKRQILSSLISGRNILIIGPPGTGKTTLAKNIAKLLPEIDFPEGIPLWAYEEFPFVSEEYRKKWKEGPFIKIRGEDRFIRIQGSYDLSVEDLIGDIYPSKALKYGIHSLESFIPGKIFRAHHGVLFFDEINRAPPKVQNSLLELLEEKKITIGTYEFQIPLDIIFIATMNPESYYGTEKISDVLLDRFDIINLDYPKDIEEEKKIILKYGKSLDVNFPEKLLELTIEFIQKLRKDDKLERKPSVRSTIGIYEKAQALAIIDKKESVEIQHIFESLLSILPHRIRLKPSYKMEINEEEYIKNQWNSFIIGKDFRS</sequence>
<dbReference type="Pfam" id="PF17863">
    <property type="entry name" value="AAA_lid_2"/>
    <property type="match status" value="1"/>
</dbReference>
<evidence type="ECO:0000256" key="1">
    <source>
        <dbReference type="ARBA" id="ARBA00005799"/>
    </source>
</evidence>
<dbReference type="PIRSF" id="PIRSF002849">
    <property type="entry name" value="AAA_ATPase_chaperone_MoxR_prd"/>
    <property type="match status" value="1"/>
</dbReference>
<dbReference type="PANTHER" id="PTHR42759">
    <property type="entry name" value="MOXR FAMILY PROTEIN"/>
    <property type="match status" value="1"/>
</dbReference>
<dbReference type="InterPro" id="IPR050764">
    <property type="entry name" value="CbbQ/NirQ/NorQ/GpvN"/>
</dbReference>
<dbReference type="RefSeq" id="WP_228615309.1">
    <property type="nucleotide sequence ID" value="NZ_QEFP02000007.1"/>
</dbReference>
<dbReference type="Gene3D" id="1.10.8.80">
    <property type="entry name" value="Magnesium chelatase subunit I, C-Terminal domain"/>
    <property type="match status" value="1"/>
</dbReference>
<protein>
    <submittedName>
        <fullName evidence="6">AAA family ATPase</fullName>
    </submittedName>
    <submittedName>
        <fullName evidence="5">ATP-binding protein</fullName>
    </submittedName>
</protein>
<dbReference type="Pfam" id="PF07726">
    <property type="entry name" value="AAA_3"/>
    <property type="match status" value="1"/>
</dbReference>
<dbReference type="GO" id="GO:0016887">
    <property type="term" value="F:ATP hydrolysis activity"/>
    <property type="evidence" value="ECO:0007669"/>
    <property type="project" value="InterPro"/>
</dbReference>